<reference evidence="2" key="1">
    <citation type="submission" date="2023-06" db="EMBL/GenBank/DDBJ databases">
        <authorList>
            <consortium name="Lawrence Berkeley National Laboratory"/>
            <person name="Ahrendt S."/>
            <person name="Sahu N."/>
            <person name="Indic B."/>
            <person name="Wong-Bajracharya J."/>
            <person name="Merenyi Z."/>
            <person name="Ke H.-M."/>
            <person name="Monk M."/>
            <person name="Kocsube S."/>
            <person name="Drula E."/>
            <person name="Lipzen A."/>
            <person name="Balint B."/>
            <person name="Henrissat B."/>
            <person name="Andreopoulos B."/>
            <person name="Martin F.M."/>
            <person name="Harder C.B."/>
            <person name="Rigling D."/>
            <person name="Ford K.L."/>
            <person name="Foster G.D."/>
            <person name="Pangilinan J."/>
            <person name="Papanicolaou A."/>
            <person name="Barry K."/>
            <person name="LaButti K."/>
            <person name="Viragh M."/>
            <person name="Koriabine M."/>
            <person name="Yan M."/>
            <person name="Riley R."/>
            <person name="Champramary S."/>
            <person name="Plett K.L."/>
            <person name="Tsai I.J."/>
            <person name="Slot J."/>
            <person name="Sipos G."/>
            <person name="Plett J."/>
            <person name="Nagy L.G."/>
            <person name="Grigoriev I.V."/>
        </authorList>
    </citation>
    <scope>NUCLEOTIDE SEQUENCE</scope>
    <source>
        <strain evidence="2">HWK02</strain>
    </source>
</reference>
<comment type="caution">
    <text evidence="2">The sequence shown here is derived from an EMBL/GenBank/DDBJ whole genome shotgun (WGS) entry which is preliminary data.</text>
</comment>
<dbReference type="Gene3D" id="3.50.50.60">
    <property type="entry name" value="FAD/NAD(P)-binding domain"/>
    <property type="match status" value="1"/>
</dbReference>
<dbReference type="InterPro" id="IPR036188">
    <property type="entry name" value="FAD/NAD-bd_sf"/>
</dbReference>
<feature type="transmembrane region" description="Helical" evidence="1">
    <location>
        <begin position="84"/>
        <end position="100"/>
    </location>
</feature>
<organism evidence="2 3">
    <name type="scientific">Armillaria luteobubalina</name>
    <dbReference type="NCBI Taxonomy" id="153913"/>
    <lineage>
        <taxon>Eukaryota</taxon>
        <taxon>Fungi</taxon>
        <taxon>Dikarya</taxon>
        <taxon>Basidiomycota</taxon>
        <taxon>Agaricomycotina</taxon>
        <taxon>Agaricomycetes</taxon>
        <taxon>Agaricomycetidae</taxon>
        <taxon>Agaricales</taxon>
        <taxon>Marasmiineae</taxon>
        <taxon>Physalacriaceae</taxon>
        <taxon>Armillaria</taxon>
    </lineage>
</organism>
<name>A0AA39QK41_9AGAR</name>
<keyword evidence="1" id="KW-1133">Transmembrane helix</keyword>
<dbReference type="SUPFAM" id="SSF51905">
    <property type="entry name" value="FAD/NAD(P)-binding domain"/>
    <property type="match status" value="1"/>
</dbReference>
<dbReference type="Proteomes" id="UP001175228">
    <property type="component" value="Unassembled WGS sequence"/>
</dbReference>
<gene>
    <name evidence="2" type="ORF">EDD18DRAFT_1344676</name>
</gene>
<keyword evidence="3" id="KW-1185">Reference proteome</keyword>
<dbReference type="EMBL" id="JAUEPU010000003">
    <property type="protein sequence ID" value="KAK0503769.1"/>
    <property type="molecule type" value="Genomic_DNA"/>
</dbReference>
<sequence length="120" mass="13456">MLVGVAAHAAAPDSGQGASMALKDVQMLTILLCPYDADLPKVAKACKDMRIPCVGKILRWGRQGRWYGDSKHDISWFRAAVRDLILWIMCHLLLCIMLWLNPTHLYDVEAEVAKYLVAMT</sequence>
<evidence type="ECO:0000313" key="3">
    <source>
        <dbReference type="Proteomes" id="UP001175228"/>
    </source>
</evidence>
<evidence type="ECO:0000256" key="1">
    <source>
        <dbReference type="SAM" id="Phobius"/>
    </source>
</evidence>
<protein>
    <submittedName>
        <fullName evidence="2">Uncharacterized protein</fullName>
    </submittedName>
</protein>
<accession>A0AA39QK41</accession>
<keyword evidence="1" id="KW-0812">Transmembrane</keyword>
<evidence type="ECO:0000313" key="2">
    <source>
        <dbReference type="EMBL" id="KAK0503769.1"/>
    </source>
</evidence>
<dbReference type="AlphaFoldDB" id="A0AA39QK41"/>
<keyword evidence="1" id="KW-0472">Membrane</keyword>
<proteinExistence type="predicted"/>